<dbReference type="PROSITE" id="PS51021">
    <property type="entry name" value="BAR"/>
    <property type="match status" value="1"/>
</dbReference>
<dbReference type="InterPro" id="IPR027267">
    <property type="entry name" value="AH/BAR_dom_sf"/>
</dbReference>
<dbReference type="Pfam" id="PF03114">
    <property type="entry name" value="BAR"/>
    <property type="match status" value="1"/>
</dbReference>
<comment type="subcellular location">
    <subcellularLocation>
        <location evidence="1">Cytoplasm</location>
    </subcellularLocation>
</comment>
<evidence type="ECO:0000256" key="1">
    <source>
        <dbReference type="ARBA" id="ARBA00004496"/>
    </source>
</evidence>
<evidence type="ECO:0000259" key="3">
    <source>
        <dbReference type="PROSITE" id="PS51021"/>
    </source>
</evidence>
<dbReference type="GO" id="GO:0005543">
    <property type="term" value="F:phospholipid binding"/>
    <property type="evidence" value="ECO:0007669"/>
    <property type="project" value="TreeGrafter"/>
</dbReference>
<dbReference type="InterPro" id="IPR003005">
    <property type="entry name" value="Amphiphysin"/>
</dbReference>
<dbReference type="PANTHER" id="PTHR46514:SF3">
    <property type="entry name" value="AMPHIPHYSIN"/>
    <property type="match status" value="1"/>
</dbReference>
<feature type="domain" description="BAR" evidence="3">
    <location>
        <begin position="1"/>
        <end position="223"/>
    </location>
</feature>
<evidence type="ECO:0000256" key="2">
    <source>
        <dbReference type="ARBA" id="ARBA00022490"/>
    </source>
</evidence>
<dbReference type="GO" id="GO:0005737">
    <property type="term" value="C:cytoplasm"/>
    <property type="evidence" value="ECO:0007669"/>
    <property type="project" value="UniProtKB-SubCell"/>
</dbReference>
<proteinExistence type="predicted"/>
<dbReference type="PRINTS" id="PR01251">
    <property type="entry name" value="AMPHIPHYSIN"/>
</dbReference>
<dbReference type="Gene3D" id="1.20.1270.60">
    <property type="entry name" value="Arfaptin homology (AH) domain/BAR domain"/>
    <property type="match status" value="1"/>
</dbReference>
<dbReference type="PANTHER" id="PTHR46514">
    <property type="entry name" value="AMPHIPHYSIN"/>
    <property type="match status" value="1"/>
</dbReference>
<name>A0A915HR52_ROMCU</name>
<sequence>VLQNIGKADRTQDADFEEVKADFIQQQKHGYQLRKDLRTYLYSMRVANQALRNLHDTFYLYYEPTHLSRDRLKFLTQEHESAWDAYLNHTDKTFSEVVQYCSPFPQVRERIAKRNRKLIDYDGARHAYDSIINSSRRSDESDKKALDQLNYAKNTYDSFNIDLLNELPPLSDARMPLHVSVCRQFFDAAEKFHCQGAKVAKSIADLVHDDEFKLKRMPKRQHSFYIVSPQKPSEYRDRYGGSPDRNCVAYGDDIKNHENSQDLPDLSLDRKSVVGRDKGYFSASNLRPDRPGLVESAVISSTDKIHRQHYDSTGSEKLTLRRKVIHRYVPSEGGELALEKDQVLEILPCSGHLVNKKHKFKHFRMSISKKNFGATHRKGGDNGTGLCDNKCSSRGRSFLQESNRVITSFTLDSFSNFPMHSTSSLAWVVITIAKVRVPQRLDHGIIGLRPYLQKMKIYLELHSQYFQKTNILIL</sequence>
<keyword evidence="2" id="KW-0963">Cytoplasm</keyword>
<dbReference type="AlphaFoldDB" id="A0A915HR52"/>
<evidence type="ECO:0000313" key="4">
    <source>
        <dbReference type="Proteomes" id="UP000887565"/>
    </source>
</evidence>
<dbReference type="GO" id="GO:0005886">
    <property type="term" value="C:plasma membrane"/>
    <property type="evidence" value="ECO:0007669"/>
    <property type="project" value="TreeGrafter"/>
</dbReference>
<keyword evidence="4" id="KW-1185">Reference proteome</keyword>
<dbReference type="InterPro" id="IPR004148">
    <property type="entry name" value="BAR_dom"/>
</dbReference>
<dbReference type="WBParaSite" id="nRc.2.0.1.t03852-RA">
    <property type="protein sequence ID" value="nRc.2.0.1.t03852-RA"/>
    <property type="gene ID" value="nRc.2.0.1.g03852"/>
</dbReference>
<evidence type="ECO:0000313" key="5">
    <source>
        <dbReference type="WBParaSite" id="nRc.2.0.1.t03852-RA"/>
    </source>
</evidence>
<reference evidence="5" key="1">
    <citation type="submission" date="2022-11" db="UniProtKB">
        <authorList>
            <consortium name="WormBaseParasite"/>
        </authorList>
    </citation>
    <scope>IDENTIFICATION</scope>
</reference>
<organism evidence="4 5">
    <name type="scientific">Romanomermis culicivorax</name>
    <name type="common">Nematode worm</name>
    <dbReference type="NCBI Taxonomy" id="13658"/>
    <lineage>
        <taxon>Eukaryota</taxon>
        <taxon>Metazoa</taxon>
        <taxon>Ecdysozoa</taxon>
        <taxon>Nematoda</taxon>
        <taxon>Enoplea</taxon>
        <taxon>Dorylaimia</taxon>
        <taxon>Mermithida</taxon>
        <taxon>Mermithoidea</taxon>
        <taxon>Mermithidae</taxon>
        <taxon>Romanomermis</taxon>
    </lineage>
</organism>
<dbReference type="SUPFAM" id="SSF103657">
    <property type="entry name" value="BAR/IMD domain-like"/>
    <property type="match status" value="1"/>
</dbReference>
<dbReference type="Proteomes" id="UP000887565">
    <property type="component" value="Unplaced"/>
</dbReference>
<dbReference type="SMART" id="SM00721">
    <property type="entry name" value="BAR"/>
    <property type="match status" value="1"/>
</dbReference>
<accession>A0A915HR52</accession>
<protein>
    <submittedName>
        <fullName evidence="5">BAR domain-containing protein</fullName>
    </submittedName>
</protein>